<organism evidence="5 6">
    <name type="scientific">Dyella koreensis</name>
    <dbReference type="NCBI Taxonomy" id="311235"/>
    <lineage>
        <taxon>Bacteria</taxon>
        <taxon>Pseudomonadati</taxon>
        <taxon>Pseudomonadota</taxon>
        <taxon>Gammaproteobacteria</taxon>
        <taxon>Lysobacterales</taxon>
        <taxon>Rhodanobacteraceae</taxon>
        <taxon>Dyella</taxon>
    </lineage>
</organism>
<accession>A0ABW8K5U1</accession>
<protein>
    <submittedName>
        <fullName evidence="5">Inositol-phosphate phosphatase</fullName>
    </submittedName>
</protein>
<name>A0ABW8K5U1_9GAMM</name>
<dbReference type="Proteomes" id="UP001620408">
    <property type="component" value="Unassembled WGS sequence"/>
</dbReference>
<keyword evidence="2" id="KW-0479">Metal-binding</keyword>
<dbReference type="Gene3D" id="3.30.540.10">
    <property type="entry name" value="Fructose-1,6-Bisphosphatase, subunit A, domain 1"/>
    <property type="match status" value="1"/>
</dbReference>
<evidence type="ECO:0000256" key="2">
    <source>
        <dbReference type="ARBA" id="ARBA00022723"/>
    </source>
</evidence>
<dbReference type="InterPro" id="IPR000760">
    <property type="entry name" value="Inositol_monophosphatase-like"/>
</dbReference>
<sequence length="274" mass="29356">MSSLNLSTALHAAREAAEAAGEVIRHYWRRGVAVELKSDATPVTVADREAELAIRKVLHEALPEAAIYGEEFGHDGGTQELLWLVDPLDGTKSFVRRTPFFSTQIALMQRGELVLGVSSAPIYGETMWASAGGGTWFEGERVHVAATEAMAQASISTGNIKSLTRDARWDELGAMIRDSNRIRGYGDFCHYHLLARGGLDLVIESDVNILDVAALAVIVREAGGVFTDLDGQPLTLDSTSVLAGTPALHRHTLARLRAAAQPLVGAHPVGESPA</sequence>
<evidence type="ECO:0000256" key="4">
    <source>
        <dbReference type="ARBA" id="ARBA00022842"/>
    </source>
</evidence>
<reference evidence="5 6" key="1">
    <citation type="submission" date="2020-10" db="EMBL/GenBank/DDBJ databases">
        <title>Phylogeny of dyella-like bacteria.</title>
        <authorList>
            <person name="Fu J."/>
        </authorList>
    </citation>
    <scope>NUCLEOTIDE SEQUENCE [LARGE SCALE GENOMIC DNA]</scope>
    <source>
        <strain evidence="5 6">BB4</strain>
    </source>
</reference>
<evidence type="ECO:0000313" key="6">
    <source>
        <dbReference type="Proteomes" id="UP001620408"/>
    </source>
</evidence>
<dbReference type="RefSeq" id="WP_379984017.1">
    <property type="nucleotide sequence ID" value="NZ_JADIKD010000011.1"/>
</dbReference>
<comment type="similarity">
    <text evidence="1">Belongs to the inositol monophosphatase superfamily.</text>
</comment>
<evidence type="ECO:0000256" key="1">
    <source>
        <dbReference type="ARBA" id="ARBA00009759"/>
    </source>
</evidence>
<evidence type="ECO:0000256" key="3">
    <source>
        <dbReference type="ARBA" id="ARBA00022801"/>
    </source>
</evidence>
<keyword evidence="4" id="KW-0460">Magnesium</keyword>
<dbReference type="PANTHER" id="PTHR20854">
    <property type="entry name" value="INOSITOL MONOPHOSPHATASE"/>
    <property type="match status" value="1"/>
</dbReference>
<keyword evidence="3" id="KW-0378">Hydrolase</keyword>
<proteinExistence type="inferred from homology"/>
<gene>
    <name evidence="5" type="ORF">ISS97_13425</name>
</gene>
<dbReference type="EMBL" id="JADIKD010000011">
    <property type="protein sequence ID" value="MFK2918267.1"/>
    <property type="molecule type" value="Genomic_DNA"/>
</dbReference>
<evidence type="ECO:0000313" key="5">
    <source>
        <dbReference type="EMBL" id="MFK2918267.1"/>
    </source>
</evidence>
<keyword evidence="6" id="KW-1185">Reference proteome</keyword>
<dbReference type="PROSITE" id="PS00629">
    <property type="entry name" value="IMP_1"/>
    <property type="match status" value="1"/>
</dbReference>
<comment type="caution">
    <text evidence="5">The sequence shown here is derived from an EMBL/GenBank/DDBJ whole genome shotgun (WGS) entry which is preliminary data.</text>
</comment>
<dbReference type="PRINTS" id="PR00377">
    <property type="entry name" value="IMPHPHTASES"/>
</dbReference>
<dbReference type="InterPro" id="IPR020583">
    <property type="entry name" value="Inositol_monoP_metal-BS"/>
</dbReference>
<dbReference type="PANTHER" id="PTHR20854:SF4">
    <property type="entry name" value="INOSITOL-1-MONOPHOSPHATASE-RELATED"/>
    <property type="match status" value="1"/>
</dbReference>
<dbReference type="Gene3D" id="3.40.190.80">
    <property type="match status" value="1"/>
</dbReference>
<dbReference type="Pfam" id="PF00459">
    <property type="entry name" value="Inositol_P"/>
    <property type="match status" value="1"/>
</dbReference>
<dbReference type="SUPFAM" id="SSF56655">
    <property type="entry name" value="Carbohydrate phosphatase"/>
    <property type="match status" value="1"/>
</dbReference>